<sequence length="90" mass="9789">MSTRIAAMASIADDAIEQVRYGKEHARWLAALMTAIHRELEPSPALLEARASRVQDLASLGQYLADDLANYMDCRASELQEKADAVGGAQ</sequence>
<dbReference type="AlphaFoldDB" id="A0A482UKI7"/>
<reference evidence="1 2" key="1">
    <citation type="submission" date="2019-01" db="EMBL/GenBank/DDBJ databases">
        <title>High-quality draft genome of. Pseudomonas songnenensis str. L103, a full-fledged denitrifier isolated from 100 meters deep aquifer in a heavily nitrogen fertilized agricultural area.</title>
        <authorList>
            <person name="Liu M."/>
            <person name="Liu B."/>
        </authorList>
    </citation>
    <scope>NUCLEOTIDE SEQUENCE [LARGE SCALE GENOMIC DNA]</scope>
    <source>
        <strain evidence="1 2">L103</strain>
    </source>
</reference>
<dbReference type="OrthoDB" id="7009169at2"/>
<dbReference type="Proteomes" id="UP000282800">
    <property type="component" value="Unassembled WGS sequence"/>
</dbReference>
<comment type="caution">
    <text evidence="1">The sequence shown here is derived from an EMBL/GenBank/DDBJ whole genome shotgun (WGS) entry which is preliminary data.</text>
</comment>
<evidence type="ECO:0000313" key="2">
    <source>
        <dbReference type="Proteomes" id="UP000282800"/>
    </source>
</evidence>
<dbReference type="EMBL" id="RWYU02000001">
    <property type="protein sequence ID" value="RYJ64374.1"/>
    <property type="molecule type" value="Genomic_DNA"/>
</dbReference>
<protein>
    <submittedName>
        <fullName evidence="1">Uncharacterized protein</fullName>
    </submittedName>
</protein>
<dbReference type="RefSeq" id="WP_126188709.1">
    <property type="nucleotide sequence ID" value="NZ_RWYU02000001.1"/>
</dbReference>
<accession>A0A482UKI7</accession>
<evidence type="ECO:0000313" key="1">
    <source>
        <dbReference type="EMBL" id="RYJ64374.1"/>
    </source>
</evidence>
<proteinExistence type="predicted"/>
<name>A0A482UKI7_9PSED</name>
<gene>
    <name evidence="1" type="ORF">EJA06_003740</name>
</gene>
<organism evidence="1 2">
    <name type="scientific">Pseudomonas songnenensis</name>
    <dbReference type="NCBI Taxonomy" id="1176259"/>
    <lineage>
        <taxon>Bacteria</taxon>
        <taxon>Pseudomonadati</taxon>
        <taxon>Pseudomonadota</taxon>
        <taxon>Gammaproteobacteria</taxon>
        <taxon>Pseudomonadales</taxon>
        <taxon>Pseudomonadaceae</taxon>
        <taxon>Pseudomonas</taxon>
    </lineage>
</organism>